<evidence type="ECO:0000313" key="5">
    <source>
        <dbReference type="EMBL" id="GAA2526243.1"/>
    </source>
</evidence>
<dbReference type="CDD" id="cd00827">
    <property type="entry name" value="init_cond_enzymes"/>
    <property type="match status" value="1"/>
</dbReference>
<accession>A0ABN3NNM9</accession>
<dbReference type="Proteomes" id="UP001499978">
    <property type="component" value="Unassembled WGS sequence"/>
</dbReference>
<dbReference type="Pfam" id="PF08545">
    <property type="entry name" value="ACP_syn_III"/>
    <property type="match status" value="1"/>
</dbReference>
<keyword evidence="1" id="KW-0808">Transferase</keyword>
<evidence type="ECO:0000313" key="6">
    <source>
        <dbReference type="Proteomes" id="UP001499978"/>
    </source>
</evidence>
<evidence type="ECO:0000256" key="2">
    <source>
        <dbReference type="ARBA" id="ARBA00023315"/>
    </source>
</evidence>
<evidence type="ECO:0000259" key="3">
    <source>
        <dbReference type="Pfam" id="PF08541"/>
    </source>
</evidence>
<dbReference type="PANTHER" id="PTHR34069">
    <property type="entry name" value="3-OXOACYL-[ACYL-CARRIER-PROTEIN] SYNTHASE 3"/>
    <property type="match status" value="1"/>
</dbReference>
<name>A0ABN3NNM9_9ACTN</name>
<gene>
    <name evidence="5" type="ORF">GCM10010201_26180</name>
</gene>
<feature type="domain" description="Beta-ketoacyl-[acyl-carrier-protein] synthase III C-terminal" evidence="3">
    <location>
        <begin position="246"/>
        <end position="336"/>
    </location>
</feature>
<keyword evidence="2" id="KW-0012">Acyltransferase</keyword>
<dbReference type="InterPro" id="IPR013751">
    <property type="entry name" value="ACP_syn_III_N"/>
</dbReference>
<dbReference type="InterPro" id="IPR013747">
    <property type="entry name" value="ACP_syn_III_C"/>
</dbReference>
<dbReference type="RefSeq" id="WP_344172758.1">
    <property type="nucleotide sequence ID" value="NZ_BAAARY010000012.1"/>
</dbReference>
<protein>
    <submittedName>
        <fullName evidence="5">Uncharacterized protein</fullName>
    </submittedName>
</protein>
<reference evidence="5 6" key="1">
    <citation type="journal article" date="2019" name="Int. J. Syst. Evol. Microbiol.">
        <title>The Global Catalogue of Microorganisms (GCM) 10K type strain sequencing project: providing services to taxonomists for standard genome sequencing and annotation.</title>
        <authorList>
            <consortium name="The Broad Institute Genomics Platform"/>
            <consortium name="The Broad Institute Genome Sequencing Center for Infectious Disease"/>
            <person name="Wu L."/>
            <person name="Ma J."/>
        </authorList>
    </citation>
    <scope>NUCLEOTIDE SEQUENCE [LARGE SCALE GENOMIC DNA]</scope>
    <source>
        <strain evidence="5 6">JCM 3367</strain>
    </source>
</reference>
<dbReference type="InterPro" id="IPR016039">
    <property type="entry name" value="Thiolase-like"/>
</dbReference>
<dbReference type="Gene3D" id="3.40.47.10">
    <property type="match status" value="2"/>
</dbReference>
<dbReference type="PANTHER" id="PTHR34069:SF2">
    <property type="entry name" value="BETA-KETOACYL-[ACYL-CARRIER-PROTEIN] SYNTHASE III"/>
    <property type="match status" value="1"/>
</dbReference>
<feature type="domain" description="Beta-ketoacyl-[acyl-carrier-protein] synthase III N-terminal" evidence="4">
    <location>
        <begin position="114"/>
        <end position="186"/>
    </location>
</feature>
<organism evidence="5 6">
    <name type="scientific">Pilimelia columellifera subsp. columellifera</name>
    <dbReference type="NCBI Taxonomy" id="706583"/>
    <lineage>
        <taxon>Bacteria</taxon>
        <taxon>Bacillati</taxon>
        <taxon>Actinomycetota</taxon>
        <taxon>Actinomycetes</taxon>
        <taxon>Micromonosporales</taxon>
        <taxon>Micromonosporaceae</taxon>
        <taxon>Pilimelia</taxon>
    </lineage>
</organism>
<evidence type="ECO:0000256" key="1">
    <source>
        <dbReference type="ARBA" id="ARBA00022679"/>
    </source>
</evidence>
<sequence>MRYDDVWITGTGSVLGDLTPVAEAVADGRYAPADAAEAGLVSVSESDLDPPDMAVRAGRAAMAHAGGSVTPGLHLHGSVYFQGLDLWSSACAVAAEVIGEQWPGLSLHLGGLSNSALAGLELAAGQLAGQAGPSAALVTAADRFSAPQFDRWNVDSGVVFGDGAGAAVLGRGGGRLRLLASASYTDAGLVGLQRGDEPLTGASTAALRPLVLRERARQFFAAGRHTPASVLARSIAGVQRVTAQALAEAGASLSQLRWVCPPFVGQALFKTAYVEPLRLDPARTLHQLGLRVGHLGAVDQLVALDHLVRHRLVAPGDRLALIGVGIGFTFTCLVLEAGPRPQ</sequence>
<dbReference type="SUPFAM" id="SSF53901">
    <property type="entry name" value="Thiolase-like"/>
    <property type="match status" value="2"/>
</dbReference>
<dbReference type="EMBL" id="BAAARY010000012">
    <property type="protein sequence ID" value="GAA2526243.1"/>
    <property type="molecule type" value="Genomic_DNA"/>
</dbReference>
<proteinExistence type="predicted"/>
<evidence type="ECO:0000259" key="4">
    <source>
        <dbReference type="Pfam" id="PF08545"/>
    </source>
</evidence>
<comment type="caution">
    <text evidence="5">The sequence shown here is derived from an EMBL/GenBank/DDBJ whole genome shotgun (WGS) entry which is preliminary data.</text>
</comment>
<dbReference type="Pfam" id="PF08541">
    <property type="entry name" value="ACP_syn_III_C"/>
    <property type="match status" value="1"/>
</dbReference>
<keyword evidence="6" id="KW-1185">Reference proteome</keyword>